<evidence type="ECO:0000256" key="1">
    <source>
        <dbReference type="ARBA" id="ARBA00006754"/>
    </source>
</evidence>
<dbReference type="InterPro" id="IPR051448">
    <property type="entry name" value="CdaR-like_regulators"/>
</dbReference>
<dbReference type="PANTHER" id="PTHR33744:SF17">
    <property type="entry name" value="CONSERVED PROTEIN"/>
    <property type="match status" value="1"/>
</dbReference>
<dbReference type="PANTHER" id="PTHR33744">
    <property type="entry name" value="CARBOHYDRATE DIACID REGULATOR"/>
    <property type="match status" value="1"/>
</dbReference>
<keyword evidence="6" id="KW-1185">Reference proteome</keyword>
<gene>
    <name evidence="5" type="ORF">O1G21_08430</name>
</gene>
<accession>A0ABY7Q138</accession>
<evidence type="ECO:0000259" key="3">
    <source>
        <dbReference type="Pfam" id="PF13556"/>
    </source>
</evidence>
<comment type="similarity">
    <text evidence="1">Belongs to the CdaR family.</text>
</comment>
<proteinExistence type="inferred from homology"/>
<sequence length="535" mass="57368">MRVRDLLAPGAPRLRLLAAEEELDRQVSGVMTTDLHDPGRYLHGGELVLTGMLWRSGPADSERFVRTIAAGGAVALAAGEAEVGPVPEDLVEACRRHRMPLLAVPDDIAFGTVTEFIGRQVSADRAADLAALVDRHRLLVSAAGGGGLDAVLDLLGGDLDLDCWVLAPTGAVIAGPADRLTAEDRDQLVRAHLAAQRQRRRPPHRARLAGGAYSLLPAAVSAEHETLQAGSLLADWMLAVAGDVTEWTTKRQQLAENLARLVAAERQRRDEGRRLRRRLADELLALLRRDADPAEISRTLFASSAMAARYESPEPKSHPQAGSWLVLSAEGTGLPEGTVRAVLEEALGGTTDRALVAGAGNGAVVVLPALDTPVPADTLRELLAPLEAGLGSEGRITLGVSAPASEAGGLRGALEEARHARRIAAARVGRVCVAGPEELASHVLLLAAVPDEVRRAFRSRLLDKVIAYDIEHQADLVRTLEAFLRSDGSWTRCAGQLHVHVNTLRYRIGRIEELTGRDLSRLEDRVDFYLALELA</sequence>
<dbReference type="Pfam" id="PF17853">
    <property type="entry name" value="GGDEF_2"/>
    <property type="match status" value="1"/>
</dbReference>
<evidence type="ECO:0000313" key="6">
    <source>
        <dbReference type="Proteomes" id="UP001212821"/>
    </source>
</evidence>
<evidence type="ECO:0000313" key="5">
    <source>
        <dbReference type="EMBL" id="WBP85866.1"/>
    </source>
</evidence>
<dbReference type="Proteomes" id="UP001212821">
    <property type="component" value="Chromosome"/>
</dbReference>
<dbReference type="Pfam" id="PF13556">
    <property type="entry name" value="HTH_30"/>
    <property type="match status" value="1"/>
</dbReference>
<organism evidence="5 6">
    <name type="scientific">Kitasatospora cathayae</name>
    <dbReference type="NCBI Taxonomy" id="3004092"/>
    <lineage>
        <taxon>Bacteria</taxon>
        <taxon>Bacillati</taxon>
        <taxon>Actinomycetota</taxon>
        <taxon>Actinomycetes</taxon>
        <taxon>Kitasatosporales</taxon>
        <taxon>Streptomycetaceae</taxon>
        <taxon>Kitasatospora</taxon>
    </lineage>
</organism>
<name>A0ABY7Q138_9ACTN</name>
<feature type="domain" description="PucR C-terminal helix-turn-helix" evidence="3">
    <location>
        <begin position="476"/>
        <end position="533"/>
    </location>
</feature>
<reference evidence="6" key="1">
    <citation type="submission" date="2022-12" db="EMBL/GenBank/DDBJ databases">
        <authorList>
            <person name="Mo P."/>
        </authorList>
    </citation>
    <scope>NUCLEOTIDE SEQUENCE [LARGE SCALE GENOMIC DNA]</scope>
    <source>
        <strain evidence="6">HUAS 3-15</strain>
    </source>
</reference>
<evidence type="ECO:0000259" key="4">
    <source>
        <dbReference type="Pfam" id="PF17853"/>
    </source>
</evidence>
<dbReference type="EMBL" id="CP115450">
    <property type="protein sequence ID" value="WBP85866.1"/>
    <property type="molecule type" value="Genomic_DNA"/>
</dbReference>
<protein>
    <submittedName>
        <fullName evidence="5">Helix-turn-helix domain-containing protein</fullName>
    </submittedName>
</protein>
<feature type="domain" description="Purine catabolism PurC-like" evidence="2">
    <location>
        <begin position="13"/>
        <end position="120"/>
    </location>
</feature>
<dbReference type="Gene3D" id="1.10.10.2840">
    <property type="entry name" value="PucR C-terminal helix-turn-helix domain"/>
    <property type="match status" value="1"/>
</dbReference>
<feature type="domain" description="CdaR GGDEF-like" evidence="4">
    <location>
        <begin position="325"/>
        <end position="423"/>
    </location>
</feature>
<dbReference type="InterPro" id="IPR012914">
    <property type="entry name" value="PucR_dom"/>
</dbReference>
<dbReference type="Pfam" id="PF07905">
    <property type="entry name" value="PucR"/>
    <property type="match status" value="1"/>
</dbReference>
<evidence type="ECO:0000259" key="2">
    <source>
        <dbReference type="Pfam" id="PF07905"/>
    </source>
</evidence>
<dbReference type="RefSeq" id="WP_270142146.1">
    <property type="nucleotide sequence ID" value="NZ_CP115450.1"/>
</dbReference>
<dbReference type="InterPro" id="IPR025736">
    <property type="entry name" value="PucR_C-HTH_dom"/>
</dbReference>
<dbReference type="InterPro" id="IPR042070">
    <property type="entry name" value="PucR_C-HTH_sf"/>
</dbReference>
<dbReference type="InterPro" id="IPR041522">
    <property type="entry name" value="CdaR_GGDEF"/>
</dbReference>